<evidence type="ECO:0000256" key="1">
    <source>
        <dbReference type="SAM" id="Phobius"/>
    </source>
</evidence>
<keyword evidence="1" id="KW-1133">Transmembrane helix</keyword>
<protein>
    <submittedName>
        <fullName evidence="2">Uncharacterized protein</fullName>
    </submittedName>
</protein>
<feature type="transmembrane region" description="Helical" evidence="1">
    <location>
        <begin position="367"/>
        <end position="388"/>
    </location>
</feature>
<evidence type="ECO:0000313" key="2">
    <source>
        <dbReference type="EMBL" id="KJH48033.1"/>
    </source>
</evidence>
<dbReference type="AlphaFoldDB" id="A0A0D8XTS8"/>
<dbReference type="EMBL" id="KN716283">
    <property type="protein sequence ID" value="KJH48033.1"/>
    <property type="molecule type" value="Genomic_DNA"/>
</dbReference>
<reference evidence="2 3" key="1">
    <citation type="submission" date="2013-11" db="EMBL/GenBank/DDBJ databases">
        <title>Draft genome of the bovine lungworm Dictyocaulus viviparus.</title>
        <authorList>
            <person name="Mitreva M."/>
        </authorList>
    </citation>
    <scope>NUCLEOTIDE SEQUENCE [LARGE SCALE GENOMIC DNA]</scope>
    <source>
        <strain evidence="2 3">HannoverDv2000</strain>
    </source>
</reference>
<sequence>MQYLTSFTPPNYFIPHLTSDQIDVVEAFRRSVNSATNLLRSSNLSTSSSDCSESEGICADYHSNDNTSISSLGCVEGFSMNENNDFQFNDPLIMVRSADLSSHLPVKRSDFKSRCGTDVSVLCKSTSKTTRIPSLMSRSLSASCERNAIQRLDAFSSPVSLGSSDHLCDDRIDIKCETRQLLARSQKRLASRMDIKEPRSSLCVKRQVFLSSSLPPILRRSVSRPRFFTRPQMPRRGEQSLHVGRSCSVEHYQETSIRESLENNSPYMPPMNSSQKKYKKRRNNLGGYSLDIEKLVVLRKSTLSRCHVCRHANSLRRLVSRYSLRIGKYNVAHRSLCICGRDKNLSLTVLTIKAFIDPMSVKRIVNMFDYAALLAFIALILNIVLRLLNL</sequence>
<dbReference type="OrthoDB" id="5873603at2759"/>
<keyword evidence="1" id="KW-0472">Membrane</keyword>
<name>A0A0D8XTS8_DICVI</name>
<proteinExistence type="predicted"/>
<organism evidence="2 3">
    <name type="scientific">Dictyocaulus viviparus</name>
    <name type="common">Bovine lungworm</name>
    <dbReference type="NCBI Taxonomy" id="29172"/>
    <lineage>
        <taxon>Eukaryota</taxon>
        <taxon>Metazoa</taxon>
        <taxon>Ecdysozoa</taxon>
        <taxon>Nematoda</taxon>
        <taxon>Chromadorea</taxon>
        <taxon>Rhabditida</taxon>
        <taxon>Rhabditina</taxon>
        <taxon>Rhabditomorpha</taxon>
        <taxon>Strongyloidea</taxon>
        <taxon>Metastrongylidae</taxon>
        <taxon>Dictyocaulus</taxon>
    </lineage>
</organism>
<keyword evidence="1" id="KW-0812">Transmembrane</keyword>
<dbReference type="Proteomes" id="UP000053766">
    <property type="component" value="Unassembled WGS sequence"/>
</dbReference>
<evidence type="ECO:0000313" key="3">
    <source>
        <dbReference type="Proteomes" id="UP000053766"/>
    </source>
</evidence>
<gene>
    <name evidence="2" type="ORF">DICVIV_05878</name>
</gene>
<reference evidence="3" key="2">
    <citation type="journal article" date="2016" name="Sci. Rep.">
        <title>Dictyocaulus viviparus genome, variome and transcriptome elucidate lungworm biology and support future intervention.</title>
        <authorList>
            <person name="McNulty S.N."/>
            <person name="Strube C."/>
            <person name="Rosa B.A."/>
            <person name="Martin J.C."/>
            <person name="Tyagi R."/>
            <person name="Choi Y.J."/>
            <person name="Wang Q."/>
            <person name="Hallsworth Pepin K."/>
            <person name="Zhang X."/>
            <person name="Ozersky P."/>
            <person name="Wilson R.K."/>
            <person name="Sternberg P.W."/>
            <person name="Gasser R.B."/>
            <person name="Mitreva M."/>
        </authorList>
    </citation>
    <scope>NUCLEOTIDE SEQUENCE [LARGE SCALE GENOMIC DNA]</scope>
    <source>
        <strain evidence="3">HannoverDv2000</strain>
    </source>
</reference>
<keyword evidence="3" id="KW-1185">Reference proteome</keyword>
<accession>A0A0D8XTS8</accession>